<feature type="transmembrane region" description="Helical" evidence="1">
    <location>
        <begin position="40"/>
        <end position="56"/>
    </location>
</feature>
<comment type="caution">
    <text evidence="2">The sequence shown here is derived from an EMBL/GenBank/DDBJ whole genome shotgun (WGS) entry which is preliminary data.</text>
</comment>
<keyword evidence="4" id="KW-1185">Reference proteome</keyword>
<accession>A0A2M9YUV8</accession>
<feature type="transmembrane region" description="Helical" evidence="1">
    <location>
        <begin position="331"/>
        <end position="348"/>
    </location>
</feature>
<feature type="transmembrane region" description="Helical" evidence="1">
    <location>
        <begin position="138"/>
        <end position="164"/>
    </location>
</feature>
<evidence type="ECO:0000313" key="3">
    <source>
        <dbReference type="EMBL" id="PJZ59772.1"/>
    </source>
</evidence>
<evidence type="ECO:0000313" key="4">
    <source>
        <dbReference type="Proteomes" id="UP000232149"/>
    </source>
</evidence>
<keyword evidence="1" id="KW-0472">Membrane</keyword>
<evidence type="ECO:0000313" key="2">
    <source>
        <dbReference type="EMBL" id="PJZ55327.1"/>
    </source>
</evidence>
<dbReference type="AlphaFoldDB" id="A0A2M9YUV8"/>
<reference evidence="4 5" key="1">
    <citation type="submission" date="2017-07" db="EMBL/GenBank/DDBJ databases">
        <title>Leptospira spp. isolated from tropical soils.</title>
        <authorList>
            <person name="Thibeaux R."/>
            <person name="Iraola G."/>
            <person name="Ferres I."/>
            <person name="Bierque E."/>
            <person name="Girault D."/>
            <person name="Soupe-Gilbert M.-E."/>
            <person name="Picardeau M."/>
            <person name="Goarant C."/>
        </authorList>
    </citation>
    <scope>NUCLEOTIDE SEQUENCE [LARGE SCALE GENOMIC DNA]</scope>
    <source>
        <strain evidence="2 5">FH2-B-C1</strain>
        <strain evidence="3 4">FH2-B-D1</strain>
    </source>
</reference>
<gene>
    <name evidence="3" type="ORF">CH376_22030</name>
    <name evidence="2" type="ORF">CH380_02145</name>
</gene>
<keyword evidence="1" id="KW-0812">Transmembrane</keyword>
<dbReference type="Proteomes" id="UP000232188">
    <property type="component" value="Unassembled WGS sequence"/>
</dbReference>
<evidence type="ECO:0000256" key="1">
    <source>
        <dbReference type="SAM" id="Phobius"/>
    </source>
</evidence>
<proteinExistence type="predicted"/>
<feature type="transmembrane region" description="Helical" evidence="1">
    <location>
        <begin position="207"/>
        <end position="240"/>
    </location>
</feature>
<feature type="transmembrane region" description="Helical" evidence="1">
    <location>
        <begin position="176"/>
        <end position="195"/>
    </location>
</feature>
<feature type="transmembrane region" description="Helical" evidence="1">
    <location>
        <begin position="360"/>
        <end position="382"/>
    </location>
</feature>
<sequence>MNSIVFSRSYWGADQFIILGLFLILFVIEKKFIISPKVRFLLTSLLSISLTVYLFGPNLKAQWWLIDDHEVFYFLKSKTNQNSWSDLFDILLNQTEVGKFGNSSRYRVSYYFLRISESLLWKDKATLWYLFRLSISSLFIFSILGLLSKFFSFSLSFLFTMYVFTVRYWSDIFSRMATGELYTVWGVALIILALSKYRFGTDKKNPIWVYLCISFGVMISAGSKENFLILILLPIFILFFERHKSGIWFQRIVLIFPILFSIFEVISLLLFHSKNKTDIYGNSTSFADRSAVLLGAVKSEYVMIPLGLLIVLCSLRLSASNRIKIRDLKKILLPAVFVLVVLLNIIFYNGNWPINTRYDFPGLILFQSAVFLILALTLSEIFKIFKFGVSKRNVAVQLILILYVSSIFSVQGLTNLQRDSRANMKRTISFTASVKKVSSLPKDEMLILYAYQAYDYEPIDSFSRYLNYYDSEISKMILVTDQEAESEFKNGLLRSLRIISKEGSAEMKVLPYDEKSIRGKSCTVIIFPPAALENAPDIRGCRNLRKELVVY</sequence>
<dbReference type="RefSeq" id="WP_100784063.1">
    <property type="nucleotide sequence ID" value="NZ_NPDU01000099.1"/>
</dbReference>
<name>A0A2M9YUV8_9LEPT</name>
<dbReference type="EMBL" id="NPDU01000099">
    <property type="protein sequence ID" value="PJZ59772.1"/>
    <property type="molecule type" value="Genomic_DNA"/>
</dbReference>
<feature type="transmembrane region" description="Helical" evidence="1">
    <location>
        <begin position="252"/>
        <end position="271"/>
    </location>
</feature>
<feature type="transmembrane region" description="Helical" evidence="1">
    <location>
        <begin position="394"/>
        <end position="414"/>
    </location>
</feature>
<keyword evidence="1" id="KW-1133">Transmembrane helix</keyword>
<feature type="transmembrane region" description="Helical" evidence="1">
    <location>
        <begin position="301"/>
        <end position="319"/>
    </location>
</feature>
<evidence type="ECO:0008006" key="6">
    <source>
        <dbReference type="Google" id="ProtNLM"/>
    </source>
</evidence>
<dbReference type="EMBL" id="NPDV01000001">
    <property type="protein sequence ID" value="PJZ55327.1"/>
    <property type="molecule type" value="Genomic_DNA"/>
</dbReference>
<organism evidence="2 5">
    <name type="scientific">Leptospira adleri</name>
    <dbReference type="NCBI Taxonomy" id="2023186"/>
    <lineage>
        <taxon>Bacteria</taxon>
        <taxon>Pseudomonadati</taxon>
        <taxon>Spirochaetota</taxon>
        <taxon>Spirochaetia</taxon>
        <taxon>Leptospirales</taxon>
        <taxon>Leptospiraceae</taxon>
        <taxon>Leptospira</taxon>
    </lineage>
</organism>
<protein>
    <recommendedName>
        <fullName evidence="6">Glycosyltransferase RgtA/B/C/D-like domain-containing protein</fullName>
    </recommendedName>
</protein>
<dbReference type="Proteomes" id="UP000232149">
    <property type="component" value="Unassembled WGS sequence"/>
</dbReference>
<feature type="transmembrane region" description="Helical" evidence="1">
    <location>
        <begin position="12"/>
        <end position="28"/>
    </location>
</feature>
<evidence type="ECO:0000313" key="5">
    <source>
        <dbReference type="Proteomes" id="UP000232188"/>
    </source>
</evidence>